<evidence type="ECO:0000256" key="8">
    <source>
        <dbReference type="PIRSR" id="PIRSR001589-3"/>
    </source>
</evidence>
<dbReference type="eggNOG" id="COG0367">
    <property type="taxonomic scope" value="Bacteria"/>
</dbReference>
<comment type="pathway">
    <text evidence="1">Amino-acid biosynthesis; L-asparagine biosynthesis; L-asparagine from L-aspartate (L-Gln route): step 1/1.</text>
</comment>
<evidence type="ECO:0000256" key="3">
    <source>
        <dbReference type="ARBA" id="ARBA00012737"/>
    </source>
</evidence>
<evidence type="ECO:0000256" key="6">
    <source>
        <dbReference type="ARBA" id="ARBA00048741"/>
    </source>
</evidence>
<evidence type="ECO:0000256" key="5">
    <source>
        <dbReference type="ARBA" id="ARBA00022840"/>
    </source>
</evidence>
<dbReference type="PANTHER" id="PTHR43284">
    <property type="entry name" value="ASPARAGINE SYNTHETASE (GLUTAMINE-HYDROLYZING)"/>
    <property type="match status" value="1"/>
</dbReference>
<dbReference type="PANTHER" id="PTHR43284:SF1">
    <property type="entry name" value="ASPARAGINE SYNTHETASE"/>
    <property type="match status" value="1"/>
</dbReference>
<accession>S9P0Y6</accession>
<dbReference type="Gene3D" id="3.40.50.620">
    <property type="entry name" value="HUPs"/>
    <property type="match status" value="1"/>
</dbReference>
<dbReference type="GO" id="GO:0006529">
    <property type="term" value="P:asparagine biosynthetic process"/>
    <property type="evidence" value="ECO:0007669"/>
    <property type="project" value="InterPro"/>
</dbReference>
<comment type="similarity">
    <text evidence="2">Belongs to the asparagine synthetase family.</text>
</comment>
<evidence type="ECO:0000313" key="10">
    <source>
        <dbReference type="EMBL" id="EPX56781.1"/>
    </source>
</evidence>
<evidence type="ECO:0000256" key="4">
    <source>
        <dbReference type="ARBA" id="ARBA00022741"/>
    </source>
</evidence>
<dbReference type="SUPFAM" id="SSF52402">
    <property type="entry name" value="Adenine nucleotide alpha hydrolases-like"/>
    <property type="match status" value="1"/>
</dbReference>
<dbReference type="Pfam" id="PF13537">
    <property type="entry name" value="GATase_7"/>
    <property type="match status" value="1"/>
</dbReference>
<feature type="binding site" evidence="7">
    <location>
        <position position="159"/>
    </location>
    <ligand>
        <name>ATP</name>
        <dbReference type="ChEBI" id="CHEBI:30616"/>
    </ligand>
</feature>
<comment type="catalytic activity">
    <reaction evidence="6">
        <text>L-aspartate + L-glutamine + ATP + H2O = L-asparagine + L-glutamate + AMP + diphosphate + H(+)</text>
        <dbReference type="Rhea" id="RHEA:12228"/>
        <dbReference type="ChEBI" id="CHEBI:15377"/>
        <dbReference type="ChEBI" id="CHEBI:15378"/>
        <dbReference type="ChEBI" id="CHEBI:29985"/>
        <dbReference type="ChEBI" id="CHEBI:29991"/>
        <dbReference type="ChEBI" id="CHEBI:30616"/>
        <dbReference type="ChEBI" id="CHEBI:33019"/>
        <dbReference type="ChEBI" id="CHEBI:58048"/>
        <dbReference type="ChEBI" id="CHEBI:58359"/>
        <dbReference type="ChEBI" id="CHEBI:456215"/>
        <dbReference type="EC" id="6.3.5.4"/>
    </reaction>
</comment>
<dbReference type="InterPro" id="IPR017932">
    <property type="entry name" value="GATase_2_dom"/>
</dbReference>
<dbReference type="SUPFAM" id="SSF56235">
    <property type="entry name" value="N-terminal nucleophile aminohydrolases (Ntn hydrolases)"/>
    <property type="match status" value="1"/>
</dbReference>
<dbReference type="InterPro" id="IPR001962">
    <property type="entry name" value="Asn_synthase"/>
</dbReference>
<protein>
    <recommendedName>
        <fullName evidence="3">asparagine synthase (glutamine-hydrolyzing)</fullName>
        <ecNumber evidence="3">6.3.5.4</ecNumber>
    </recommendedName>
</protein>
<evidence type="ECO:0000256" key="2">
    <source>
        <dbReference type="ARBA" id="ARBA00005752"/>
    </source>
</evidence>
<dbReference type="InterPro" id="IPR014729">
    <property type="entry name" value="Rossmann-like_a/b/a_fold"/>
</dbReference>
<dbReference type="Proteomes" id="UP000011682">
    <property type="component" value="Unassembled WGS sequence"/>
</dbReference>
<dbReference type="EC" id="6.3.5.4" evidence="3"/>
<dbReference type="EMBL" id="ANAH02000065">
    <property type="protein sequence ID" value="EPX56781.1"/>
    <property type="molecule type" value="Genomic_DNA"/>
</dbReference>
<feature type="binding site" evidence="7">
    <location>
        <position position="186"/>
    </location>
    <ligand>
        <name>ATP</name>
        <dbReference type="ChEBI" id="CHEBI:30616"/>
    </ligand>
</feature>
<dbReference type="PROSITE" id="PS51278">
    <property type="entry name" value="GATASE_TYPE_2"/>
    <property type="match status" value="1"/>
</dbReference>
<keyword evidence="11" id="KW-1185">Reference proteome</keyword>
<feature type="binding site" evidence="7">
    <location>
        <begin position="264"/>
        <end position="265"/>
    </location>
    <ligand>
        <name>ATP</name>
        <dbReference type="ChEBI" id="CHEBI:30616"/>
    </ligand>
</feature>
<dbReference type="InterPro" id="IPR051786">
    <property type="entry name" value="ASN_synthetase/amidase"/>
</dbReference>
<dbReference type="GO" id="GO:0004066">
    <property type="term" value="F:asparagine synthase (glutamine-hydrolyzing) activity"/>
    <property type="evidence" value="ECO:0007669"/>
    <property type="project" value="UniProtKB-EC"/>
</dbReference>
<keyword evidence="4 7" id="KW-0547">Nucleotide-binding</keyword>
<evidence type="ECO:0000259" key="9">
    <source>
        <dbReference type="PROSITE" id="PS51278"/>
    </source>
</evidence>
<dbReference type="InterPro" id="IPR006426">
    <property type="entry name" value="Asn_synth_AEB"/>
</dbReference>
<comment type="caution">
    <text evidence="10">The sequence shown here is derived from an EMBL/GenBank/DDBJ whole genome shotgun (WGS) entry which is preliminary data.</text>
</comment>
<dbReference type="GO" id="GO:0005829">
    <property type="term" value="C:cytosol"/>
    <property type="evidence" value="ECO:0007669"/>
    <property type="project" value="TreeGrafter"/>
</dbReference>
<keyword evidence="5 7" id="KW-0067">ATP-binding</keyword>
<organism evidence="10 11">
    <name type="scientific">Cystobacter fuscus (strain ATCC 25194 / DSM 2262 / NBRC 100088 / M29)</name>
    <dbReference type="NCBI Taxonomy" id="1242864"/>
    <lineage>
        <taxon>Bacteria</taxon>
        <taxon>Pseudomonadati</taxon>
        <taxon>Myxococcota</taxon>
        <taxon>Myxococcia</taxon>
        <taxon>Myxococcales</taxon>
        <taxon>Cystobacterineae</taxon>
        <taxon>Archangiaceae</taxon>
        <taxon>Cystobacter</taxon>
    </lineage>
</organism>
<dbReference type="PIRSF" id="PIRSF001589">
    <property type="entry name" value="Asn_synthetase_glu-h"/>
    <property type="match status" value="1"/>
</dbReference>
<dbReference type="Pfam" id="PF00733">
    <property type="entry name" value="Asn_synthase"/>
    <property type="match status" value="1"/>
</dbReference>
<reference evidence="10" key="1">
    <citation type="submission" date="2013-05" db="EMBL/GenBank/DDBJ databases">
        <title>Genome assembly of Cystobacter fuscus DSM 2262.</title>
        <authorList>
            <person name="Sharma G."/>
            <person name="Khatri I."/>
            <person name="Kaur C."/>
            <person name="Mayilraj S."/>
            <person name="Subramanian S."/>
        </authorList>
    </citation>
    <scope>NUCLEOTIDE SEQUENCE [LARGE SCALE GENOMIC DNA]</scope>
    <source>
        <strain evidence="10">DSM 2262</strain>
    </source>
</reference>
<sequence>MAEVVLHAYLRWGHEAVERMEGNFAFAVWDARTDELLLGRDRVGIKPLSYALLPHGVVFASEVAALAAHPLVTPEIDDNGLCALVTQLRSPGRGALRGVYEVPAGGTVRFTRDREIHRRYWTLEARPHTLGREDTLKQIRELLVDAISRDLRGLDPAVLLSGGLDSSALTGLIASNSGKPPRTFTVMFGDTAAAVPDRPFAEEVVQMWGCEHHEVAVRPQELSDPVLLSSVLAAKDHPSPFGDKNITPFIFSRRVAERVPVVLSGEAADAIFSGLSGATDGVREPSMFPWIARARGFGMEYGIGTGLFDEALLRSVDVAGYLDRLYREAKAEVPQLAGTAAVDRVAREVDYLHVTRLLEQTVYHSERLGAAAGLQIRFPIADHRLVSYLYNVPWQLKRFDGREKSLLRAIAKDLVPPSVLTRAKVPYPITYDAHYKASLVTRLRMLLDDSTAPVRPLIDLRRATEVIENHRLLDRGGWLGRADVEMVLQLDSWLRRLRVRVNL</sequence>
<feature type="site" description="Important for beta-aspartyl-AMP intermediate formation" evidence="8">
    <location>
        <position position="266"/>
    </location>
</feature>
<dbReference type="AlphaFoldDB" id="S9P0Y6"/>
<proteinExistence type="inferred from homology"/>
<dbReference type="Gene3D" id="3.60.20.10">
    <property type="entry name" value="Glutamine Phosphoribosylpyrophosphate, subunit 1, domain 1"/>
    <property type="match status" value="1"/>
</dbReference>
<dbReference type="CDD" id="cd01991">
    <property type="entry name" value="Asn_synthase_B_C"/>
    <property type="match status" value="1"/>
</dbReference>
<evidence type="ECO:0000313" key="11">
    <source>
        <dbReference type="Proteomes" id="UP000011682"/>
    </source>
</evidence>
<feature type="domain" description="Glutamine amidotransferase type-2" evidence="9">
    <location>
        <begin position="1"/>
        <end position="113"/>
    </location>
</feature>
<evidence type="ECO:0000256" key="1">
    <source>
        <dbReference type="ARBA" id="ARBA00005187"/>
    </source>
</evidence>
<dbReference type="InterPro" id="IPR029055">
    <property type="entry name" value="Ntn_hydrolases_N"/>
</dbReference>
<dbReference type="GO" id="GO:0005524">
    <property type="term" value="F:ATP binding"/>
    <property type="evidence" value="ECO:0007669"/>
    <property type="project" value="UniProtKB-KW"/>
</dbReference>
<name>S9P0Y6_CYSF2</name>
<evidence type="ECO:0000256" key="7">
    <source>
        <dbReference type="PIRSR" id="PIRSR001589-2"/>
    </source>
</evidence>
<gene>
    <name evidence="10" type="ORF">D187_007215</name>
</gene>